<name>M7S3V1_SALDU</name>
<gene>
    <name evidence="1" type="ORF">A670_01887</name>
</gene>
<comment type="caution">
    <text evidence="1">The sequence shown here is derived from an EMBL/GenBank/DDBJ whole genome shotgun (WGS) entry which is preliminary data.</text>
</comment>
<evidence type="ECO:0000313" key="1">
    <source>
        <dbReference type="EMBL" id="EMR52846.1"/>
    </source>
</evidence>
<organism evidence="1 2">
    <name type="scientific">Salmonella enterica subsp. enterica serovar Dublin str. UC16</name>
    <dbReference type="NCBI Taxonomy" id="1192688"/>
    <lineage>
        <taxon>Bacteria</taxon>
        <taxon>Pseudomonadati</taxon>
        <taxon>Pseudomonadota</taxon>
        <taxon>Gammaproteobacteria</taxon>
        <taxon>Enterobacterales</taxon>
        <taxon>Enterobacteriaceae</taxon>
        <taxon>Salmonella</taxon>
    </lineage>
</organism>
<reference evidence="1 2" key="1">
    <citation type="submission" date="2013-02" db="EMBL/GenBank/DDBJ databases">
        <authorList>
            <person name="McClelland M."/>
            <person name="Porwollik S."/>
            <person name="Desai P."/>
            <person name="Cheng P."/>
            <person name="Wollam A."/>
            <person name="Pepin K."/>
            <person name="Bhonagiri V."/>
            <person name="Fulton L."/>
            <person name="Fulton R."/>
            <person name="Delehaunty K."/>
            <person name="Fronick C."/>
            <person name="Godfrey J."/>
            <person name="Waligorski J."/>
            <person name="Appelbaum E."/>
            <person name="Tomlinson C."/>
            <person name="Warren W."/>
            <person name="Sodergren E."/>
            <person name="Weinstock G."/>
            <person name="Wilson R.K."/>
        </authorList>
    </citation>
    <scope>NUCLEOTIDE SEQUENCE [LARGE SCALE GENOMIC DNA]</scope>
    <source>
        <strain evidence="1 2">UC16</strain>
    </source>
</reference>
<accession>M7S3V1</accession>
<dbReference type="HOGENOM" id="CLU_3157555_0_0_6"/>
<proteinExistence type="predicted"/>
<dbReference type="EMBL" id="APMR01000033">
    <property type="protein sequence ID" value="EMR52846.1"/>
    <property type="molecule type" value="Genomic_DNA"/>
</dbReference>
<dbReference type="Proteomes" id="UP000013259">
    <property type="component" value="Unassembled WGS sequence"/>
</dbReference>
<dbReference type="AlphaFoldDB" id="M7S3V1"/>
<evidence type="ECO:0000313" key="2">
    <source>
        <dbReference type="Proteomes" id="UP000013259"/>
    </source>
</evidence>
<sequence length="48" mass="5698">MVNSALWFSAWFGGKFRSKRTFASAQEKGRRCQVSWRRFPMKMVVSPR</sequence>
<protein>
    <submittedName>
        <fullName evidence="1">Uncharacterized protein</fullName>
    </submittedName>
</protein>